<sequence length="50" mass="5541">MKKLMDKCTIIRLIESGPSQRSVAKKLTMNCRRVAQILGGISSSKRTGFT</sequence>
<organism evidence="1">
    <name type="scientific">Carnobacterium maltaromaticum</name>
    <name type="common">Carnobacterium piscicola</name>
    <dbReference type="NCBI Taxonomy" id="2751"/>
    <lineage>
        <taxon>Bacteria</taxon>
        <taxon>Bacillati</taxon>
        <taxon>Bacillota</taxon>
        <taxon>Bacilli</taxon>
        <taxon>Lactobacillales</taxon>
        <taxon>Carnobacteriaceae</taxon>
        <taxon>Carnobacterium</taxon>
    </lineage>
</organism>
<dbReference type="AlphaFoldDB" id="Q9REZ0"/>
<evidence type="ECO:0008006" key="2">
    <source>
        <dbReference type="Google" id="ProtNLM"/>
    </source>
</evidence>
<dbReference type="EMBL" id="AF207838">
    <property type="protein sequence ID" value="AAF18143.1"/>
    <property type="molecule type" value="Genomic_DNA"/>
</dbReference>
<proteinExistence type="predicted"/>
<evidence type="ECO:0000313" key="1">
    <source>
        <dbReference type="EMBL" id="AAF18143.1"/>
    </source>
</evidence>
<accession>Q9REZ0</accession>
<reference evidence="1" key="1">
    <citation type="journal article" date="2000" name="Microbiology">
        <title>Characterization of the genetic locus responsible for production and immunity of carnobacteriocin A: the immunity gene confers cross-protection to enterocin B.</title>
        <authorList>
            <person name="Franz C.M."/>
            <person name="van Belkum M.J."/>
            <person name="Worobo R.W."/>
            <person name="Vederas J.C."/>
            <person name="Stiles M.E."/>
        </authorList>
    </citation>
    <scope>NUCLEOTIDE SEQUENCE</scope>
    <source>
        <strain evidence="1">LV17A</strain>
    </source>
</reference>
<protein>
    <recommendedName>
        <fullName evidence="2">Transposase IS30-like HTH domain-containing protein</fullName>
    </recommendedName>
</protein>
<name>Q9REZ0_CARML</name>